<comment type="similarity">
    <text evidence="1 2">Belongs to the iron/ascorbate-dependent oxidoreductase family.</text>
</comment>
<evidence type="ECO:0000313" key="5">
    <source>
        <dbReference type="Proteomes" id="UP000186955"/>
    </source>
</evidence>
<proteinExistence type="inferred from homology"/>
<evidence type="ECO:0000259" key="3">
    <source>
        <dbReference type="PROSITE" id="PS51471"/>
    </source>
</evidence>
<dbReference type="InterPro" id="IPR005123">
    <property type="entry name" value="Oxoglu/Fe-dep_dioxygenase_dom"/>
</dbReference>
<dbReference type="Gene3D" id="2.60.120.330">
    <property type="entry name" value="B-lactam Antibiotic, Isopenicillin N Synthase, Chain"/>
    <property type="match status" value="1"/>
</dbReference>
<dbReference type="InterPro" id="IPR027443">
    <property type="entry name" value="IPNS-like_sf"/>
</dbReference>
<evidence type="ECO:0000313" key="4">
    <source>
        <dbReference type="EMBL" id="OKP00311.1"/>
    </source>
</evidence>
<dbReference type="PROSITE" id="PS51471">
    <property type="entry name" value="FE2OG_OXY"/>
    <property type="match status" value="1"/>
</dbReference>
<dbReference type="GO" id="GO:0044283">
    <property type="term" value="P:small molecule biosynthetic process"/>
    <property type="evidence" value="ECO:0007669"/>
    <property type="project" value="UniProtKB-ARBA"/>
</dbReference>
<dbReference type="Pfam" id="PF03171">
    <property type="entry name" value="2OG-FeII_Oxy"/>
    <property type="match status" value="1"/>
</dbReference>
<dbReference type="PANTHER" id="PTHR47990">
    <property type="entry name" value="2-OXOGLUTARATE (2OG) AND FE(II)-DEPENDENT OXYGENASE SUPERFAMILY PROTEIN-RELATED"/>
    <property type="match status" value="1"/>
</dbReference>
<keyword evidence="5" id="KW-1185">Reference proteome</keyword>
<comment type="caution">
    <text evidence="4">The sequence shown here is derived from an EMBL/GenBank/DDBJ whole genome shotgun (WGS) entry which is preliminary data.</text>
</comment>
<evidence type="ECO:0000256" key="1">
    <source>
        <dbReference type="ARBA" id="ARBA00008056"/>
    </source>
</evidence>
<evidence type="ECO:0000256" key="2">
    <source>
        <dbReference type="RuleBase" id="RU003682"/>
    </source>
</evidence>
<dbReference type="Proteomes" id="UP000186955">
    <property type="component" value="Unassembled WGS sequence"/>
</dbReference>
<dbReference type="InterPro" id="IPR026992">
    <property type="entry name" value="DIOX_N"/>
</dbReference>
<dbReference type="PRINTS" id="PR00682">
    <property type="entry name" value="IPNSYNTHASE"/>
</dbReference>
<keyword evidence="2" id="KW-0560">Oxidoreductase</keyword>
<protein>
    <submittedName>
        <fullName evidence="4">1-aminocyclopropane-1-carboxylate oxidase</fullName>
    </submittedName>
</protein>
<reference evidence="4 5" key="1">
    <citation type="submission" date="2016-10" db="EMBL/GenBank/DDBJ databases">
        <title>Genome sequence of the ascomycete fungus Penicillium subrubescens.</title>
        <authorList>
            <person name="De Vries R.P."/>
            <person name="Peng M."/>
            <person name="Dilokpimol A."/>
            <person name="Hilden K."/>
            <person name="Makela M.R."/>
            <person name="Grigoriev I."/>
            <person name="Riley R."/>
            <person name="Granchi Z."/>
        </authorList>
    </citation>
    <scope>NUCLEOTIDE SEQUENCE [LARGE SCALE GENOMIC DNA]</scope>
    <source>
        <strain evidence="4 5">CBS 132785</strain>
    </source>
</reference>
<name>A0A1Q5TJB0_9EURO</name>
<sequence length="339" mass="38396">MTQKPAGMRRGPPVIDFAPFYGQDERARSNLKDEIRDACLNYGFFQLRNHGIPEDLQREILRQSEDFFSLPIETKDKYNKAVGGFDRGYERLRSQNFEKLAKGDLKEGYFLAQDLPLDDPYVQARKWAQGPNKYPSEVKDPYLWKKTVDDYHSVASKVAKNVLRIIFDTLGEGHDFLDEFCEHPVAVLRLLHYPPQDPNASDLERGIGAHTDFGAVTILLQDSTGGLQVRDRTTGEWIDIEPIPDAVVVNTGNLIMCWTNGRYVSNLHRVVNKTGVGRYSVPFFFDGNPDFLVKCFDSCIKDGEVATHAPFTVSEWMKGRYADSFGGSASKIAKEMVQI</sequence>
<dbReference type="InterPro" id="IPR044861">
    <property type="entry name" value="IPNS-like_FE2OG_OXY"/>
</dbReference>
<gene>
    <name evidence="4" type="ORF">PENSUB_7768</name>
</gene>
<dbReference type="SUPFAM" id="SSF51197">
    <property type="entry name" value="Clavaminate synthase-like"/>
    <property type="match status" value="1"/>
</dbReference>
<dbReference type="GO" id="GO:0046872">
    <property type="term" value="F:metal ion binding"/>
    <property type="evidence" value="ECO:0007669"/>
    <property type="project" value="UniProtKB-KW"/>
</dbReference>
<organism evidence="4 5">
    <name type="scientific">Penicillium subrubescens</name>
    <dbReference type="NCBI Taxonomy" id="1316194"/>
    <lineage>
        <taxon>Eukaryota</taxon>
        <taxon>Fungi</taxon>
        <taxon>Dikarya</taxon>
        <taxon>Ascomycota</taxon>
        <taxon>Pezizomycotina</taxon>
        <taxon>Eurotiomycetes</taxon>
        <taxon>Eurotiomycetidae</taxon>
        <taxon>Eurotiales</taxon>
        <taxon>Aspergillaceae</taxon>
        <taxon>Penicillium</taxon>
    </lineage>
</organism>
<dbReference type="STRING" id="1316194.A0A1Q5TJB0"/>
<dbReference type="EMBL" id="MNBE01000647">
    <property type="protein sequence ID" value="OKP00311.1"/>
    <property type="molecule type" value="Genomic_DNA"/>
</dbReference>
<dbReference type="GO" id="GO:0016491">
    <property type="term" value="F:oxidoreductase activity"/>
    <property type="evidence" value="ECO:0007669"/>
    <property type="project" value="UniProtKB-KW"/>
</dbReference>
<keyword evidence="2" id="KW-0479">Metal-binding</keyword>
<dbReference type="Pfam" id="PF14226">
    <property type="entry name" value="DIOX_N"/>
    <property type="match status" value="1"/>
</dbReference>
<dbReference type="AlphaFoldDB" id="A0A1Q5TJB0"/>
<accession>A0A1Q5TJB0</accession>
<feature type="domain" description="Fe2OG dioxygenase" evidence="3">
    <location>
        <begin position="184"/>
        <end position="287"/>
    </location>
</feature>
<dbReference type="InterPro" id="IPR050231">
    <property type="entry name" value="Iron_ascorbate_oxido_reductase"/>
</dbReference>
<dbReference type="OrthoDB" id="288590at2759"/>
<keyword evidence="2" id="KW-0408">Iron</keyword>